<organism evidence="2 3">
    <name type="scientific">Candidatus Amesbacteria bacterium GW2011_GWA2_47_11b</name>
    <dbReference type="NCBI Taxonomy" id="1618358"/>
    <lineage>
        <taxon>Bacteria</taxon>
        <taxon>Candidatus Amesiibacteriota</taxon>
    </lineage>
</organism>
<dbReference type="SUPFAM" id="SSF50199">
    <property type="entry name" value="Staphylococcal nuclease"/>
    <property type="match status" value="1"/>
</dbReference>
<dbReference type="PROSITE" id="PS50830">
    <property type="entry name" value="TNASE_3"/>
    <property type="match status" value="1"/>
</dbReference>
<evidence type="ECO:0000259" key="1">
    <source>
        <dbReference type="PROSITE" id="PS50830"/>
    </source>
</evidence>
<dbReference type="Proteomes" id="UP000034307">
    <property type="component" value="Unassembled WGS sequence"/>
</dbReference>
<dbReference type="AlphaFoldDB" id="A0A0G1RJQ1"/>
<name>A0A0G1RJQ1_9BACT</name>
<evidence type="ECO:0000313" key="3">
    <source>
        <dbReference type="Proteomes" id="UP000034307"/>
    </source>
</evidence>
<evidence type="ECO:0000313" key="2">
    <source>
        <dbReference type="EMBL" id="KKU57554.1"/>
    </source>
</evidence>
<proteinExistence type="predicted"/>
<reference evidence="2 3" key="1">
    <citation type="journal article" date="2015" name="Nature">
        <title>rRNA introns, odd ribosomes, and small enigmatic genomes across a large radiation of phyla.</title>
        <authorList>
            <person name="Brown C.T."/>
            <person name="Hug L.A."/>
            <person name="Thomas B.C."/>
            <person name="Sharon I."/>
            <person name="Castelle C.J."/>
            <person name="Singh A."/>
            <person name="Wilkins M.J."/>
            <person name="Williams K.H."/>
            <person name="Banfield J.F."/>
        </authorList>
    </citation>
    <scope>NUCLEOTIDE SEQUENCE [LARGE SCALE GENOMIC DNA]</scope>
</reference>
<comment type="caution">
    <text evidence="2">The sequence shown here is derived from an EMBL/GenBank/DDBJ whole genome shotgun (WGS) entry which is preliminary data.</text>
</comment>
<protein>
    <submittedName>
        <fullName evidence="2">Micrococcal nuclease-like protein nuclease</fullName>
    </submittedName>
</protein>
<accession>A0A0G1RJQ1</accession>
<sequence length="214" mass="23615">MVAGVVSAAMFASALTARQVLNRTSYEVAKVVDGDTFDTSEKQIVRLASVLAPEWNQCAGNDAKSLLEKLVFGKKVYMKVIFRDNFRRLISVVYTKEGSVNLKMIASGMAYFGGGYDYGGMREATREAKAKKLGIYSPECVQDSNPKQPKCVIKGNVKLDSPVNLYRFPGCGQYNNTQVELSKGDQWFCTEAEAQKAGFTKGSDCFDKTWHPGQ</sequence>
<dbReference type="InterPro" id="IPR016071">
    <property type="entry name" value="Staphylococal_nuclease_OB-fold"/>
</dbReference>
<dbReference type="Pfam" id="PF00565">
    <property type="entry name" value="SNase"/>
    <property type="match status" value="1"/>
</dbReference>
<dbReference type="EMBL" id="LCNO01000013">
    <property type="protein sequence ID" value="KKU57554.1"/>
    <property type="molecule type" value="Genomic_DNA"/>
</dbReference>
<dbReference type="STRING" id="1618358.UX80_C0013G0002"/>
<feature type="domain" description="TNase-like" evidence="1">
    <location>
        <begin position="22"/>
        <end position="138"/>
    </location>
</feature>
<dbReference type="SMART" id="SM00318">
    <property type="entry name" value="SNc"/>
    <property type="match status" value="1"/>
</dbReference>
<dbReference type="Gene3D" id="2.40.50.90">
    <property type="match status" value="1"/>
</dbReference>
<dbReference type="InterPro" id="IPR035437">
    <property type="entry name" value="SNase_OB-fold_sf"/>
</dbReference>
<gene>
    <name evidence="2" type="ORF">UX80_C0013G0002</name>
</gene>